<evidence type="ECO:0000256" key="2">
    <source>
        <dbReference type="SAM" id="SignalP"/>
    </source>
</evidence>
<dbReference type="PROSITE" id="PS51257">
    <property type="entry name" value="PROKAR_LIPOPROTEIN"/>
    <property type="match status" value="1"/>
</dbReference>
<accession>A0A1E3LZ28</accession>
<dbReference type="RefSeq" id="WP_069319306.1">
    <property type="nucleotide sequence ID" value="NZ_MDDS01000009.1"/>
</dbReference>
<dbReference type="Proteomes" id="UP000094487">
    <property type="component" value="Unassembled WGS sequence"/>
</dbReference>
<evidence type="ECO:0008006" key="5">
    <source>
        <dbReference type="Google" id="ProtNLM"/>
    </source>
</evidence>
<sequence length="161" mass="15435">MRKSLAVLALGSAATLLASCGSGGIANRNRPDEFAVARQAPLVIPPDFALRPPQPGAPRPQDAGGPSQQALEALFGGSAPRSASETAAVQAAGGASAADAGIRSSAGSPGTAVVDKGSTTRDIVAAPQGDGRDAQTGAGTAPAAPAPAPAPAPTATPSPQD</sequence>
<dbReference type="STRING" id="1888892.BFL28_12255"/>
<protein>
    <recommendedName>
        <fullName evidence="5">Beta-barrel assembly machine subunit BamF</fullName>
    </recommendedName>
</protein>
<keyword evidence="2" id="KW-0732">Signal</keyword>
<evidence type="ECO:0000256" key="1">
    <source>
        <dbReference type="SAM" id="MobiDB-lite"/>
    </source>
</evidence>
<reference evidence="3 4" key="1">
    <citation type="submission" date="2016-08" db="EMBL/GenBank/DDBJ databases">
        <title>Draft genome of the agarase producing Sphingomonas sp. MCT13.</title>
        <authorList>
            <person name="D'Andrea M.M."/>
            <person name="Rossolini G.M."/>
            <person name="Thaller M.C."/>
        </authorList>
    </citation>
    <scope>NUCLEOTIDE SEQUENCE [LARGE SCALE GENOMIC DNA]</scope>
    <source>
        <strain evidence="3 4">MCT13</strain>
    </source>
</reference>
<comment type="caution">
    <text evidence="3">The sequence shown here is derived from an EMBL/GenBank/DDBJ whole genome shotgun (WGS) entry which is preliminary data.</text>
</comment>
<feature type="compositionally biased region" description="Pro residues" evidence="1">
    <location>
        <begin position="144"/>
        <end position="161"/>
    </location>
</feature>
<dbReference type="EMBL" id="MDDS01000009">
    <property type="protein sequence ID" value="ODP38973.1"/>
    <property type="molecule type" value="Genomic_DNA"/>
</dbReference>
<gene>
    <name evidence="3" type="ORF">BFL28_12255</name>
</gene>
<dbReference type="InterPro" id="IPR021395">
    <property type="entry name" value="DUF3035"/>
</dbReference>
<evidence type="ECO:0000313" key="4">
    <source>
        <dbReference type="Proteomes" id="UP000094487"/>
    </source>
</evidence>
<dbReference type="OrthoDB" id="8478256at2"/>
<evidence type="ECO:0000313" key="3">
    <source>
        <dbReference type="EMBL" id="ODP38973.1"/>
    </source>
</evidence>
<feature type="compositionally biased region" description="Low complexity" evidence="1">
    <location>
        <begin position="82"/>
        <end position="108"/>
    </location>
</feature>
<keyword evidence="4" id="KW-1185">Reference proteome</keyword>
<proteinExistence type="predicted"/>
<dbReference type="Pfam" id="PF11233">
    <property type="entry name" value="DUF3035"/>
    <property type="match status" value="1"/>
</dbReference>
<feature type="signal peptide" evidence="2">
    <location>
        <begin position="1"/>
        <end position="18"/>
    </location>
</feature>
<organism evidence="3 4">
    <name type="scientific">Sphingomonas turrisvirgatae</name>
    <dbReference type="NCBI Taxonomy" id="1888892"/>
    <lineage>
        <taxon>Bacteria</taxon>
        <taxon>Pseudomonadati</taxon>
        <taxon>Pseudomonadota</taxon>
        <taxon>Alphaproteobacteria</taxon>
        <taxon>Sphingomonadales</taxon>
        <taxon>Sphingomonadaceae</taxon>
        <taxon>Sphingomonas</taxon>
    </lineage>
</organism>
<dbReference type="AlphaFoldDB" id="A0A1E3LZ28"/>
<feature type="region of interest" description="Disordered" evidence="1">
    <location>
        <begin position="46"/>
        <end position="161"/>
    </location>
</feature>
<name>A0A1E3LZ28_9SPHN</name>
<feature type="chain" id="PRO_5009132215" description="Beta-barrel assembly machine subunit BamF" evidence="2">
    <location>
        <begin position="19"/>
        <end position="161"/>
    </location>
</feature>